<feature type="non-terminal residue" evidence="2">
    <location>
        <position position="1"/>
    </location>
</feature>
<feature type="compositionally biased region" description="Basic and acidic residues" evidence="1">
    <location>
        <begin position="23"/>
        <end position="51"/>
    </location>
</feature>
<proteinExistence type="predicted"/>
<protein>
    <submittedName>
        <fullName evidence="2">Uncharacterized protein</fullName>
    </submittedName>
</protein>
<reference evidence="2 3" key="1">
    <citation type="journal article" date="2021" name="Nat. Plants">
        <title>The Taxus genome provides insights into paclitaxel biosynthesis.</title>
        <authorList>
            <person name="Xiong X."/>
            <person name="Gou J."/>
            <person name="Liao Q."/>
            <person name="Li Y."/>
            <person name="Zhou Q."/>
            <person name="Bi G."/>
            <person name="Li C."/>
            <person name="Du R."/>
            <person name="Wang X."/>
            <person name="Sun T."/>
            <person name="Guo L."/>
            <person name="Liang H."/>
            <person name="Lu P."/>
            <person name="Wu Y."/>
            <person name="Zhang Z."/>
            <person name="Ro D.K."/>
            <person name="Shang Y."/>
            <person name="Huang S."/>
            <person name="Yan J."/>
        </authorList>
    </citation>
    <scope>NUCLEOTIDE SEQUENCE [LARGE SCALE GENOMIC DNA]</scope>
    <source>
        <strain evidence="2">Ta-2019</strain>
    </source>
</reference>
<keyword evidence="3" id="KW-1185">Reference proteome</keyword>
<evidence type="ECO:0000256" key="1">
    <source>
        <dbReference type="SAM" id="MobiDB-lite"/>
    </source>
</evidence>
<accession>A0AA38CN87</accession>
<sequence>NLVQVSQYFAFRGLGSHPSRGVSDCEKKGMKERIKKEQVRREKRNEFQSRK</sequence>
<dbReference type="EMBL" id="JAHRHJ020000009">
    <property type="protein sequence ID" value="KAH9302761.1"/>
    <property type="molecule type" value="Genomic_DNA"/>
</dbReference>
<gene>
    <name evidence="2" type="ORF">KI387_014344</name>
</gene>
<name>A0AA38CN87_TAXCH</name>
<evidence type="ECO:0000313" key="3">
    <source>
        <dbReference type="Proteomes" id="UP000824469"/>
    </source>
</evidence>
<comment type="caution">
    <text evidence="2">The sequence shown here is derived from an EMBL/GenBank/DDBJ whole genome shotgun (WGS) entry which is preliminary data.</text>
</comment>
<feature type="region of interest" description="Disordered" evidence="1">
    <location>
        <begin position="15"/>
        <end position="51"/>
    </location>
</feature>
<evidence type="ECO:0000313" key="2">
    <source>
        <dbReference type="EMBL" id="KAH9302761.1"/>
    </source>
</evidence>
<feature type="non-terminal residue" evidence="2">
    <location>
        <position position="51"/>
    </location>
</feature>
<dbReference type="AlphaFoldDB" id="A0AA38CN87"/>
<dbReference type="Proteomes" id="UP000824469">
    <property type="component" value="Unassembled WGS sequence"/>
</dbReference>
<organism evidence="2 3">
    <name type="scientific">Taxus chinensis</name>
    <name type="common">Chinese yew</name>
    <name type="synonym">Taxus wallichiana var. chinensis</name>
    <dbReference type="NCBI Taxonomy" id="29808"/>
    <lineage>
        <taxon>Eukaryota</taxon>
        <taxon>Viridiplantae</taxon>
        <taxon>Streptophyta</taxon>
        <taxon>Embryophyta</taxon>
        <taxon>Tracheophyta</taxon>
        <taxon>Spermatophyta</taxon>
        <taxon>Pinopsida</taxon>
        <taxon>Pinidae</taxon>
        <taxon>Conifers II</taxon>
        <taxon>Cupressales</taxon>
        <taxon>Taxaceae</taxon>
        <taxon>Taxus</taxon>
    </lineage>
</organism>